<proteinExistence type="predicted"/>
<dbReference type="Proteomes" id="UP000604046">
    <property type="component" value="Unassembled WGS sequence"/>
</dbReference>
<evidence type="ECO:0000313" key="2">
    <source>
        <dbReference type="Proteomes" id="UP000604046"/>
    </source>
</evidence>
<comment type="caution">
    <text evidence="1">The sequence shown here is derived from an EMBL/GenBank/DDBJ whole genome shotgun (WGS) entry which is preliminary data.</text>
</comment>
<evidence type="ECO:0000313" key="1">
    <source>
        <dbReference type="EMBL" id="CAE7450255.1"/>
    </source>
</evidence>
<dbReference type="EMBL" id="CAJNDS010002364">
    <property type="protein sequence ID" value="CAE7450255.1"/>
    <property type="molecule type" value="Genomic_DNA"/>
</dbReference>
<keyword evidence="2" id="KW-1185">Reference proteome</keyword>
<reference evidence="1" key="1">
    <citation type="submission" date="2021-02" db="EMBL/GenBank/DDBJ databases">
        <authorList>
            <person name="Dougan E. K."/>
            <person name="Rhodes N."/>
            <person name="Thang M."/>
            <person name="Chan C."/>
        </authorList>
    </citation>
    <scope>NUCLEOTIDE SEQUENCE</scope>
</reference>
<accession>A0A812RNU7</accession>
<sequence>MATVAAAARSRSPVRTEAPTALGTLYGHGVLVSQEHAGSTSMERLCRTRSFGTEVRELSAILLSLEEALFLQSELHVLDVQMENTAGV</sequence>
<protein>
    <submittedName>
        <fullName evidence="1">Uncharacterized protein</fullName>
    </submittedName>
</protein>
<name>A0A812RNU7_9DINO</name>
<organism evidence="1 2">
    <name type="scientific">Symbiodinium natans</name>
    <dbReference type="NCBI Taxonomy" id="878477"/>
    <lineage>
        <taxon>Eukaryota</taxon>
        <taxon>Sar</taxon>
        <taxon>Alveolata</taxon>
        <taxon>Dinophyceae</taxon>
        <taxon>Suessiales</taxon>
        <taxon>Symbiodiniaceae</taxon>
        <taxon>Symbiodinium</taxon>
    </lineage>
</organism>
<dbReference type="AlphaFoldDB" id="A0A812RNU7"/>
<gene>
    <name evidence="1" type="ORF">SNAT2548_LOCUS24618</name>
</gene>